<gene>
    <name evidence="1" type="ORF">M3O51_19030</name>
</gene>
<name>A0ABT0LVG6_9XANT</name>
<dbReference type="RefSeq" id="WP_249048445.1">
    <property type="nucleotide sequence ID" value="NZ_JAMBEC010000064.1"/>
</dbReference>
<sequence>MVLDAGRVDQRQIGFGVTVRSIHRLGAGPADHACDAIVFQAIALLLRKPVRVPPHRLGSKLGAAEVAERQRTHRVGASVARVGTQDPLVDGQGIRIALLAAKLLGLLHGREGSGGTSQFCRPHFTAVRLGHTCGK</sequence>
<protein>
    <submittedName>
        <fullName evidence="1">Uncharacterized protein</fullName>
    </submittedName>
</protein>
<accession>A0ABT0LVG6</accession>
<dbReference type="Proteomes" id="UP001167357">
    <property type="component" value="Unassembled WGS sequence"/>
</dbReference>
<proteinExistence type="predicted"/>
<evidence type="ECO:0000313" key="2">
    <source>
        <dbReference type="Proteomes" id="UP001167357"/>
    </source>
</evidence>
<evidence type="ECO:0000313" key="1">
    <source>
        <dbReference type="EMBL" id="MCL1553336.1"/>
    </source>
</evidence>
<dbReference type="EMBL" id="JAMBED010000068">
    <property type="protein sequence ID" value="MCL1553336.1"/>
    <property type="molecule type" value="Genomic_DNA"/>
</dbReference>
<comment type="caution">
    <text evidence="1">The sequence shown here is derived from an EMBL/GenBank/DDBJ whole genome shotgun (WGS) entry which is preliminary data.</text>
</comment>
<reference evidence="1" key="1">
    <citation type="submission" date="2022-04" db="EMBL/GenBank/DDBJ databases">
        <title>Genomic comparison of 19 strains of Xanthomonas nasturtii, a newly emerging watercress pathogen.</title>
        <authorList>
            <person name="Harrison J."/>
            <person name="Greer S."/>
            <person name="Hussain R."/>
            <person name="Lascelles D."/>
            <person name="Roberts M."/>
            <person name="Carter B."/>
            <person name="Bryning A."/>
            <person name="Carroll S."/>
            <person name="Aspin A."/>
            <person name="Cruz L."/>
            <person name="Cruz J."/>
            <person name="Grant M."/>
            <person name="Vicente J."/>
            <person name="Studholme D.J."/>
        </authorList>
    </citation>
    <scope>NUCLEOTIDE SEQUENCE</scope>
    <source>
        <strain evidence="1">10016B</strain>
    </source>
</reference>
<keyword evidence="2" id="KW-1185">Reference proteome</keyword>
<organism evidence="1 2">
    <name type="scientific">Xanthomonas nasturtii</name>
    <dbReference type="NCBI Taxonomy" id="1843581"/>
    <lineage>
        <taxon>Bacteria</taxon>
        <taxon>Pseudomonadati</taxon>
        <taxon>Pseudomonadota</taxon>
        <taxon>Gammaproteobacteria</taxon>
        <taxon>Lysobacterales</taxon>
        <taxon>Lysobacteraceae</taxon>
        <taxon>Xanthomonas</taxon>
    </lineage>
</organism>